<protein>
    <submittedName>
        <fullName evidence="2">Uncharacterized protein</fullName>
    </submittedName>
</protein>
<comment type="caution">
    <text evidence="2">The sequence shown here is derived from an EMBL/GenBank/DDBJ whole genome shotgun (WGS) entry which is preliminary data.</text>
</comment>
<evidence type="ECO:0000313" key="3">
    <source>
        <dbReference type="Proteomes" id="UP001295794"/>
    </source>
</evidence>
<feature type="region of interest" description="Disordered" evidence="1">
    <location>
        <begin position="1"/>
        <end position="84"/>
    </location>
</feature>
<gene>
    <name evidence="2" type="ORF">MYCIT1_LOCUS9920</name>
</gene>
<evidence type="ECO:0000256" key="1">
    <source>
        <dbReference type="SAM" id="MobiDB-lite"/>
    </source>
</evidence>
<proteinExistence type="predicted"/>
<keyword evidence="3" id="KW-1185">Reference proteome</keyword>
<reference evidence="2" key="1">
    <citation type="submission" date="2023-11" db="EMBL/GenBank/DDBJ databases">
        <authorList>
            <person name="De Vega J J."/>
            <person name="De Vega J J."/>
        </authorList>
    </citation>
    <scope>NUCLEOTIDE SEQUENCE</scope>
</reference>
<dbReference type="EMBL" id="CAVNYO010000122">
    <property type="protein sequence ID" value="CAK5267426.1"/>
    <property type="molecule type" value="Genomic_DNA"/>
</dbReference>
<feature type="region of interest" description="Disordered" evidence="1">
    <location>
        <begin position="758"/>
        <end position="787"/>
    </location>
</feature>
<feature type="compositionally biased region" description="Basic residues" evidence="1">
    <location>
        <begin position="66"/>
        <end position="84"/>
    </location>
</feature>
<name>A0AAD2H1D1_9AGAR</name>
<evidence type="ECO:0000313" key="2">
    <source>
        <dbReference type="EMBL" id="CAK5267426.1"/>
    </source>
</evidence>
<feature type="compositionally biased region" description="Polar residues" evidence="1">
    <location>
        <begin position="30"/>
        <end position="62"/>
    </location>
</feature>
<accession>A0AAD2H1D1</accession>
<dbReference type="Proteomes" id="UP001295794">
    <property type="component" value="Unassembled WGS sequence"/>
</dbReference>
<organism evidence="2 3">
    <name type="scientific">Mycena citricolor</name>
    <dbReference type="NCBI Taxonomy" id="2018698"/>
    <lineage>
        <taxon>Eukaryota</taxon>
        <taxon>Fungi</taxon>
        <taxon>Dikarya</taxon>
        <taxon>Basidiomycota</taxon>
        <taxon>Agaricomycotina</taxon>
        <taxon>Agaricomycetes</taxon>
        <taxon>Agaricomycetidae</taxon>
        <taxon>Agaricales</taxon>
        <taxon>Marasmiineae</taxon>
        <taxon>Mycenaceae</taxon>
        <taxon>Mycena</taxon>
    </lineage>
</organism>
<dbReference type="AlphaFoldDB" id="A0AAD2H1D1"/>
<sequence>MVVQRKTPVAPVSAGSRTNSTAQVPRATKPKTSSTLANSTTNGTEISTGKDATNSALKSTTTSPKSHPKVKHKHKHHKKPAKARKLLPASCRDMQSRSWWDTLLYVFFFSFVYYAFTNCPYDEELSNPICRSLSQYRTHVLEPYVLPPLEHALSHPSVAPYVEAATRIERTTLRPITLTAVRYAIHAKRVGWDRIIVPSFRKHVVPRWRTHAQPHLDPYLARAAPHILQAQLAAQKYATLVHRAYSDSVQPRILQAYVVVKPHAIKAYEVARPHLLKGLEHGLAAGAAIAAQAGQARRTYVDPHVIRMWDKVLELSGQEPAPPATVTPKKVLTSTAATTESATVYSEATTEEVVVTTTESAEPTAAAVTAEEDIPVVTPSSTAAEEPTATEVVSSSSSALSAAAQVTEEAVPASVAEEISAASVVIASAHGMESALVEEIADAIAASESEADLPAEVVHEGSPVEAAAAEPEAVVVAEEEEDPELLSFLDDIGLVEEPEAPITETDEAYYSPEELAEIEARMEAEQAAIKARKAIEDRADVESRMARSTERLTKMAQEKGKDLRKMLVSMRKKGVAEIDDVRTRVGGALKGLEAEGEKLLKGLESYLKKEHKSKSQDYASRAGKWQAVTAKVENKLQDKVTETHTVIGQFHADEKNDEGMSIIQEVKDACSQAQGDVGLDLSWLPDVTWMDWQVYHDLARIGEKFQAEASEIQGGTHSHPPIDPLLKRVELLNEELVVLVNGFSARLEGMKKDAELLFTPPPEEEDTPLAETPMEQTPAEESSVPDDTSVRETAAAEADPAVSILPIEPEEKKTVNVDSAEIFIGKSSEQVEEAMRNYVAAVEHEEL</sequence>